<dbReference type="SUPFAM" id="SSF88723">
    <property type="entry name" value="PIN domain-like"/>
    <property type="match status" value="1"/>
</dbReference>
<feature type="binding site" evidence="6">
    <location>
        <position position="5"/>
    </location>
    <ligand>
        <name>Mg(2+)</name>
        <dbReference type="ChEBI" id="CHEBI:18420"/>
    </ligand>
</feature>
<gene>
    <name evidence="6" type="primary">vapC</name>
    <name evidence="8" type="ORF">GCM10009749_27360</name>
</gene>
<keyword evidence="9" id="KW-1185">Reference proteome</keyword>
<dbReference type="HAMAP" id="MF_00265">
    <property type="entry name" value="VapC_Nob1"/>
    <property type="match status" value="1"/>
</dbReference>
<comment type="similarity">
    <text evidence="6">Belongs to the PINc/VapC protein family.</text>
</comment>
<dbReference type="EMBL" id="BAAANJ010000014">
    <property type="protein sequence ID" value="GAA1816097.1"/>
    <property type="molecule type" value="Genomic_DNA"/>
</dbReference>
<keyword evidence="5 6" id="KW-0460">Magnesium</keyword>
<keyword evidence="4 6" id="KW-0378">Hydrolase</keyword>
<keyword evidence="3 6" id="KW-0479">Metal-binding</keyword>
<evidence type="ECO:0000256" key="6">
    <source>
        <dbReference type="HAMAP-Rule" id="MF_00265"/>
    </source>
</evidence>
<dbReference type="CDD" id="cd18678">
    <property type="entry name" value="PIN_MtVapC25_VapC33-like"/>
    <property type="match status" value="1"/>
</dbReference>
<proteinExistence type="inferred from homology"/>
<comment type="cofactor">
    <cofactor evidence="6">
        <name>Mg(2+)</name>
        <dbReference type="ChEBI" id="CHEBI:18420"/>
    </cofactor>
</comment>
<name>A0ABN2MCK9_9MICO</name>
<protein>
    <recommendedName>
        <fullName evidence="6">Ribonuclease VapC</fullName>
        <shortName evidence="6">RNase VapC</shortName>
        <ecNumber evidence="6">3.1.-.-</ecNumber>
    </recommendedName>
    <alternativeName>
        <fullName evidence="6">Toxin VapC</fullName>
    </alternativeName>
</protein>
<organism evidence="8 9">
    <name type="scientific">Agromyces neolithicus</name>
    <dbReference type="NCBI Taxonomy" id="269420"/>
    <lineage>
        <taxon>Bacteria</taxon>
        <taxon>Bacillati</taxon>
        <taxon>Actinomycetota</taxon>
        <taxon>Actinomycetes</taxon>
        <taxon>Micrococcales</taxon>
        <taxon>Microbacteriaceae</taxon>
        <taxon>Agromyces</taxon>
    </lineage>
</organism>
<comment type="function">
    <text evidence="6">Toxic component of a toxin-antitoxin (TA) system. An RNase.</text>
</comment>
<evidence type="ECO:0000256" key="4">
    <source>
        <dbReference type="ARBA" id="ARBA00022801"/>
    </source>
</evidence>
<evidence type="ECO:0000256" key="1">
    <source>
        <dbReference type="ARBA" id="ARBA00022649"/>
    </source>
</evidence>
<dbReference type="InterPro" id="IPR002716">
    <property type="entry name" value="PIN_dom"/>
</dbReference>
<evidence type="ECO:0000313" key="8">
    <source>
        <dbReference type="EMBL" id="GAA1816097.1"/>
    </source>
</evidence>
<evidence type="ECO:0000313" key="9">
    <source>
        <dbReference type="Proteomes" id="UP001500002"/>
    </source>
</evidence>
<dbReference type="InterPro" id="IPR022907">
    <property type="entry name" value="VapC_family"/>
</dbReference>
<reference evidence="8 9" key="1">
    <citation type="journal article" date="2019" name="Int. J. Syst. Evol. Microbiol.">
        <title>The Global Catalogue of Microorganisms (GCM) 10K type strain sequencing project: providing services to taxonomists for standard genome sequencing and annotation.</title>
        <authorList>
            <consortium name="The Broad Institute Genomics Platform"/>
            <consortium name="The Broad Institute Genome Sequencing Center for Infectious Disease"/>
            <person name="Wu L."/>
            <person name="Ma J."/>
        </authorList>
    </citation>
    <scope>NUCLEOTIDE SEQUENCE [LARGE SCALE GENOMIC DNA]</scope>
    <source>
        <strain evidence="8 9">JCM 14322</strain>
    </source>
</reference>
<feature type="domain" description="PIN" evidence="7">
    <location>
        <begin position="4"/>
        <end position="133"/>
    </location>
</feature>
<dbReference type="EC" id="3.1.-.-" evidence="6"/>
<keyword evidence="6" id="KW-0800">Toxin</keyword>
<evidence type="ECO:0000256" key="2">
    <source>
        <dbReference type="ARBA" id="ARBA00022722"/>
    </source>
</evidence>
<feature type="binding site" evidence="6">
    <location>
        <position position="108"/>
    </location>
    <ligand>
        <name>Mg(2+)</name>
        <dbReference type="ChEBI" id="CHEBI:18420"/>
    </ligand>
</feature>
<keyword evidence="2 6" id="KW-0540">Nuclease</keyword>
<sequence>MRIPDVNVLVGAYRADDPRHDDLRAWLREALSSREGFGLTPGVATGFVRIVTNPRVFATPTPIDTALGQLEQLRAFPRTSWLQPGPQHWQIFSRLCREADARGNLVADAAHAAVAIEHGAIWVTLDRDFARFPGLLWEVPRLTR</sequence>
<dbReference type="RefSeq" id="WP_344296878.1">
    <property type="nucleotide sequence ID" value="NZ_BAAANJ010000014.1"/>
</dbReference>
<dbReference type="Pfam" id="PF01850">
    <property type="entry name" value="PIN"/>
    <property type="match status" value="1"/>
</dbReference>
<dbReference type="InterPro" id="IPR006226">
    <property type="entry name" value="Mtu_PIN"/>
</dbReference>
<dbReference type="NCBIfam" id="TIGR00028">
    <property type="entry name" value="Mtu_PIN_fam"/>
    <property type="match status" value="1"/>
</dbReference>
<evidence type="ECO:0000256" key="3">
    <source>
        <dbReference type="ARBA" id="ARBA00022723"/>
    </source>
</evidence>
<comment type="caution">
    <text evidence="8">The sequence shown here is derived from an EMBL/GenBank/DDBJ whole genome shotgun (WGS) entry which is preliminary data.</text>
</comment>
<dbReference type="Gene3D" id="3.40.50.1010">
    <property type="entry name" value="5'-nuclease"/>
    <property type="match status" value="1"/>
</dbReference>
<evidence type="ECO:0000259" key="7">
    <source>
        <dbReference type="Pfam" id="PF01850"/>
    </source>
</evidence>
<keyword evidence="1 6" id="KW-1277">Toxin-antitoxin system</keyword>
<accession>A0ABN2MCK9</accession>
<evidence type="ECO:0000256" key="5">
    <source>
        <dbReference type="ARBA" id="ARBA00022842"/>
    </source>
</evidence>
<dbReference type="Proteomes" id="UP001500002">
    <property type="component" value="Unassembled WGS sequence"/>
</dbReference>
<dbReference type="InterPro" id="IPR029060">
    <property type="entry name" value="PIN-like_dom_sf"/>
</dbReference>